<keyword evidence="2" id="KW-1185">Reference proteome</keyword>
<name>A0ABV2DC50_9HYPH</name>
<proteinExistence type="predicted"/>
<organism evidence="1 2">
    <name type="scientific">Mesorhizobium shangrilense</name>
    <dbReference type="NCBI Taxonomy" id="460060"/>
    <lineage>
        <taxon>Bacteria</taxon>
        <taxon>Pseudomonadati</taxon>
        <taxon>Pseudomonadota</taxon>
        <taxon>Alphaproteobacteria</taxon>
        <taxon>Hyphomicrobiales</taxon>
        <taxon>Phyllobacteriaceae</taxon>
        <taxon>Mesorhizobium</taxon>
    </lineage>
</organism>
<accession>A0ABV2DC50</accession>
<dbReference type="EMBL" id="JBEWSZ010000001">
    <property type="protein sequence ID" value="MET2827348.1"/>
    <property type="molecule type" value="Genomic_DNA"/>
</dbReference>
<protein>
    <recommendedName>
        <fullName evidence="3">DUF222 domain-containing protein</fullName>
    </recommendedName>
</protein>
<gene>
    <name evidence="1" type="ORF">ABVQ20_10220</name>
</gene>
<comment type="caution">
    <text evidence="1">The sequence shown here is derived from an EMBL/GenBank/DDBJ whole genome shotgun (WGS) entry which is preliminary data.</text>
</comment>
<dbReference type="RefSeq" id="WP_354459378.1">
    <property type="nucleotide sequence ID" value="NZ_JBEWSZ010000001.1"/>
</dbReference>
<dbReference type="Proteomes" id="UP001548832">
    <property type="component" value="Unassembled WGS sequence"/>
</dbReference>
<evidence type="ECO:0000313" key="2">
    <source>
        <dbReference type="Proteomes" id="UP001548832"/>
    </source>
</evidence>
<evidence type="ECO:0008006" key="3">
    <source>
        <dbReference type="Google" id="ProtNLM"/>
    </source>
</evidence>
<reference evidence="1 2" key="1">
    <citation type="submission" date="2024-06" db="EMBL/GenBank/DDBJ databases">
        <authorList>
            <person name="Kim D.-U."/>
        </authorList>
    </citation>
    <scope>NUCLEOTIDE SEQUENCE [LARGE SCALE GENOMIC DNA]</scope>
    <source>
        <strain evidence="1 2">KACC15460</strain>
    </source>
</reference>
<sequence length="243" mass="25771">MAAIIGNGERKLEVSPSIDERAIDHHAEKQIGNVMPQPDLEHLALSAALKLAREEALALVNLHNAVLADASQPRAVGVIQIATTAQKVGEKVAARLVAANAKADATIASIETATFAPEGVSQFDQEIRSSLKAMTPAERTKEIADALAGNDMALLGAVLRAPRLLTGMTAVELEALRHRFREQHFPAEMKRLERLRKMRAASDVAGGAFVKLVNEAADATFANGAIAARSKREGALAAHQQGA</sequence>
<evidence type="ECO:0000313" key="1">
    <source>
        <dbReference type="EMBL" id="MET2827348.1"/>
    </source>
</evidence>